<name>A0A916Y7C3_9HYPH</name>
<feature type="transmembrane region" description="Helical" evidence="1">
    <location>
        <begin position="20"/>
        <end position="39"/>
    </location>
</feature>
<keyword evidence="4" id="KW-1185">Reference proteome</keyword>
<evidence type="ECO:0000313" key="4">
    <source>
        <dbReference type="Proteomes" id="UP000613160"/>
    </source>
</evidence>
<sequence length="174" mass="19011">MQRAFQRLLRDRGAATAVEFAFVAPLFFALVLSTFEVGWTMTQGMMLDRALDQTIRQVRLGGPDAPQTQEAIRGAICSKTPVILDCRNVLSVELVTIRTPADFPSDTARCIDRSGKVNPTLRFTTGNRSAMIMYVRACAVIDPLTPLIGLALALPKDSTGGYRLVSTSAFMNEP</sequence>
<keyword evidence="1" id="KW-0812">Transmembrane</keyword>
<feature type="domain" description="TadE-like" evidence="2">
    <location>
        <begin position="15"/>
        <end position="56"/>
    </location>
</feature>
<organism evidence="3 4">
    <name type="scientific">Aureimonas glaciei</name>
    <dbReference type="NCBI Taxonomy" id="1776957"/>
    <lineage>
        <taxon>Bacteria</taxon>
        <taxon>Pseudomonadati</taxon>
        <taxon>Pseudomonadota</taxon>
        <taxon>Alphaproteobacteria</taxon>
        <taxon>Hyphomicrobiales</taxon>
        <taxon>Aurantimonadaceae</taxon>
        <taxon>Aureimonas</taxon>
    </lineage>
</organism>
<reference evidence="3" key="1">
    <citation type="journal article" date="2014" name="Int. J. Syst. Evol. Microbiol.">
        <title>Complete genome sequence of Corynebacterium casei LMG S-19264T (=DSM 44701T), isolated from a smear-ripened cheese.</title>
        <authorList>
            <consortium name="US DOE Joint Genome Institute (JGI-PGF)"/>
            <person name="Walter F."/>
            <person name="Albersmeier A."/>
            <person name="Kalinowski J."/>
            <person name="Ruckert C."/>
        </authorList>
    </citation>
    <scope>NUCLEOTIDE SEQUENCE</scope>
    <source>
        <strain evidence="3">CGMCC 1.15493</strain>
    </source>
</reference>
<gene>
    <name evidence="3" type="ORF">GCM10011335_40450</name>
</gene>
<keyword evidence="1" id="KW-0472">Membrane</keyword>
<evidence type="ECO:0000259" key="2">
    <source>
        <dbReference type="Pfam" id="PF07811"/>
    </source>
</evidence>
<evidence type="ECO:0000256" key="1">
    <source>
        <dbReference type="SAM" id="Phobius"/>
    </source>
</evidence>
<comment type="caution">
    <text evidence="3">The sequence shown here is derived from an EMBL/GenBank/DDBJ whole genome shotgun (WGS) entry which is preliminary data.</text>
</comment>
<reference evidence="3" key="2">
    <citation type="submission" date="2020-09" db="EMBL/GenBank/DDBJ databases">
        <authorList>
            <person name="Sun Q."/>
            <person name="Zhou Y."/>
        </authorList>
    </citation>
    <scope>NUCLEOTIDE SEQUENCE</scope>
    <source>
        <strain evidence="3">CGMCC 1.15493</strain>
    </source>
</reference>
<accession>A0A916Y7C3</accession>
<keyword evidence="1" id="KW-1133">Transmembrane helix</keyword>
<evidence type="ECO:0000313" key="3">
    <source>
        <dbReference type="EMBL" id="GGD33348.1"/>
    </source>
</evidence>
<dbReference type="Proteomes" id="UP000613160">
    <property type="component" value="Unassembled WGS sequence"/>
</dbReference>
<dbReference type="EMBL" id="BMJJ01000011">
    <property type="protein sequence ID" value="GGD33348.1"/>
    <property type="molecule type" value="Genomic_DNA"/>
</dbReference>
<dbReference type="InterPro" id="IPR012495">
    <property type="entry name" value="TadE-like_dom"/>
</dbReference>
<dbReference type="RefSeq" id="WP_188854206.1">
    <property type="nucleotide sequence ID" value="NZ_BMJJ01000011.1"/>
</dbReference>
<dbReference type="AlphaFoldDB" id="A0A916Y7C3"/>
<proteinExistence type="predicted"/>
<dbReference type="Pfam" id="PF07811">
    <property type="entry name" value="TadE"/>
    <property type="match status" value="1"/>
</dbReference>
<protein>
    <recommendedName>
        <fullName evidence="2">TadE-like domain-containing protein</fullName>
    </recommendedName>
</protein>